<evidence type="ECO:0000256" key="4">
    <source>
        <dbReference type="ARBA" id="ARBA00022737"/>
    </source>
</evidence>
<dbReference type="PROSITE" id="PS50209">
    <property type="entry name" value="CARD"/>
    <property type="match status" value="1"/>
</dbReference>
<keyword evidence="9" id="KW-0391">Immunity</keyword>
<name>A0AAW2B2K0_CULAL</name>
<dbReference type="SUPFAM" id="SSF47986">
    <property type="entry name" value="DEATH domain"/>
    <property type="match status" value="1"/>
</dbReference>
<keyword evidence="2" id="KW-0963">Cytoplasm</keyword>
<dbReference type="InterPro" id="IPR025307">
    <property type="entry name" value="FIIND_dom"/>
</dbReference>
<dbReference type="GO" id="GO:0005524">
    <property type="term" value="F:ATP binding"/>
    <property type="evidence" value="ECO:0007669"/>
    <property type="project" value="UniProtKB-KW"/>
</dbReference>
<dbReference type="GO" id="GO:0006954">
    <property type="term" value="P:inflammatory response"/>
    <property type="evidence" value="ECO:0007669"/>
    <property type="project" value="UniProtKB-KW"/>
</dbReference>
<dbReference type="SUPFAM" id="SSF52540">
    <property type="entry name" value="P-loop containing nucleoside triphosphate hydrolases"/>
    <property type="match status" value="1"/>
</dbReference>
<feature type="domain" description="NACHT" evidence="12">
    <location>
        <begin position="192"/>
        <end position="326"/>
    </location>
</feature>
<dbReference type="InterPro" id="IPR041267">
    <property type="entry name" value="NLRP_HD2"/>
</dbReference>
<keyword evidence="4" id="KW-0677">Repeat</keyword>
<evidence type="ECO:0000259" key="12">
    <source>
        <dbReference type="PROSITE" id="PS50837"/>
    </source>
</evidence>
<dbReference type="Pfam" id="PF00619">
    <property type="entry name" value="CARD"/>
    <property type="match status" value="1"/>
</dbReference>
<dbReference type="Pfam" id="PF05729">
    <property type="entry name" value="NACHT"/>
    <property type="match status" value="1"/>
</dbReference>
<dbReference type="Gene3D" id="3.40.50.300">
    <property type="entry name" value="P-loop containing nucleotide triphosphate hydrolases"/>
    <property type="match status" value="1"/>
</dbReference>
<evidence type="ECO:0000256" key="1">
    <source>
        <dbReference type="ARBA" id="ARBA00004514"/>
    </source>
</evidence>
<evidence type="ECO:0000256" key="3">
    <source>
        <dbReference type="ARBA" id="ARBA00022588"/>
    </source>
</evidence>
<dbReference type="Pfam" id="PF17779">
    <property type="entry name" value="WHD_NOD2"/>
    <property type="match status" value="1"/>
</dbReference>
<dbReference type="Gene3D" id="1.10.533.10">
    <property type="entry name" value="Death Domain, Fas"/>
    <property type="match status" value="1"/>
</dbReference>
<evidence type="ECO:0000256" key="8">
    <source>
        <dbReference type="ARBA" id="ARBA00022843"/>
    </source>
</evidence>
<evidence type="ECO:0000256" key="7">
    <source>
        <dbReference type="ARBA" id="ARBA00022840"/>
    </source>
</evidence>
<feature type="domain" description="FIIND" evidence="13">
    <location>
        <begin position="906"/>
        <end position="1181"/>
    </location>
</feature>
<protein>
    <submittedName>
        <fullName evidence="14">Uncharacterized protein</fullName>
    </submittedName>
</protein>
<evidence type="ECO:0000256" key="5">
    <source>
        <dbReference type="ARBA" id="ARBA00022741"/>
    </source>
</evidence>
<evidence type="ECO:0000256" key="6">
    <source>
        <dbReference type="ARBA" id="ARBA00022801"/>
    </source>
</evidence>
<evidence type="ECO:0000256" key="9">
    <source>
        <dbReference type="ARBA" id="ARBA00022859"/>
    </source>
</evidence>
<evidence type="ECO:0000313" key="15">
    <source>
        <dbReference type="Proteomes" id="UP001479290"/>
    </source>
</evidence>
<evidence type="ECO:0000256" key="10">
    <source>
        <dbReference type="ARBA" id="ARBA00023198"/>
    </source>
</evidence>
<dbReference type="PROSITE" id="PS50837">
    <property type="entry name" value="NACHT"/>
    <property type="match status" value="1"/>
</dbReference>
<dbReference type="PANTHER" id="PTHR45690:SF19">
    <property type="entry name" value="NACHT, LRR AND PYD DOMAINS-CONTAINING PROTEIN 3"/>
    <property type="match status" value="1"/>
</dbReference>
<dbReference type="GO" id="GO:0042981">
    <property type="term" value="P:regulation of apoptotic process"/>
    <property type="evidence" value="ECO:0007669"/>
    <property type="project" value="InterPro"/>
</dbReference>
<gene>
    <name evidence="14" type="ORF">ABG768_013436</name>
</gene>
<organism evidence="14 15">
    <name type="scientific">Culter alburnus</name>
    <name type="common">Topmouth culter</name>
    <dbReference type="NCBI Taxonomy" id="194366"/>
    <lineage>
        <taxon>Eukaryota</taxon>
        <taxon>Metazoa</taxon>
        <taxon>Chordata</taxon>
        <taxon>Craniata</taxon>
        <taxon>Vertebrata</taxon>
        <taxon>Euteleostomi</taxon>
        <taxon>Actinopterygii</taxon>
        <taxon>Neopterygii</taxon>
        <taxon>Teleostei</taxon>
        <taxon>Ostariophysi</taxon>
        <taxon>Cypriniformes</taxon>
        <taxon>Xenocyprididae</taxon>
        <taxon>Xenocypridinae</taxon>
        <taxon>Culter</taxon>
    </lineage>
</organism>
<dbReference type="InterPro" id="IPR027417">
    <property type="entry name" value="P-loop_NTPase"/>
</dbReference>
<feature type="domain" description="CARD" evidence="11">
    <location>
        <begin position="1181"/>
        <end position="1271"/>
    </location>
</feature>
<sequence length="1275" mass="146397">MVLNGRRDLLEQVTKTSSSDDQPSGSTKRTIIHLRPMRQEAGPERIVEAWNKSTIYIQDYQPGITEYQAGPNTMMEPVPGPPHDFPQYWEDGWIESLPIQQGPNINVAESCPSSAPRTRYSAFWEHIWTERRIKAHAWQKMICQYKKSVKCRHDNVSLASQYTEPVITQRNKKGSFQNITVEELFHIGMFYRPIILQGNSGSGKSFIAQKIMLDWASEKHYLKGFDLAFYLRCEELMCLSEEMNLIELLSWNCNFSSDQISQMLQNSIQRVFIIIDGLDDLDDLRFMCHEFCISSNLERAPPEVIVCSLIRKQILPRSFLLITTRTEVPQGMLFLGQQHFFKIVGFCEKGVEEYFQKFFQDEELFRKAFKYLKANKSLFAICSFPVICWIICTVMRERFSDGADVTSGLETTTSIYTGLVSTLLEHHCQGLSQSVLTMLRSLGQLAEKGMLEQKVSFDEKNVNETISDPAASPFLCNFLSRRRIHQETMFSFMHRSFQEFFTALYYVLLDEEESQRKVRELLHTVERGWALSCWSDRDFSVAGLKTRHSKLLQPVILFLCGLCKTEWIPSFFKKHNMAVSINIETQLKEWINTCSQRYQNEHKLFILCCLYELHDKSFVGKVLEHLSSIDLSNIPLKNADCWMLQFCLQNCVTISNLRLNITSENLKILQSALYSCKELWLKVDHITDDTGDLISALGEGKIMKELIIQDQKGSLKKRTKSFCQEIIASVENEDLMLFVCCSKMRPSSIVSEFTLTCSRQEISTVNWRIFLQKLCRSTGSHASSVDELFLLDVLQSVSGLKKVHMQTDRWTVRWNPIILSLVQAFPSLNELRINATVSFNPLKIIQSLRESLTRTGWTLTVWRKSVLIERDRKSFRVSQLRTIKTENIESKRAESFSGQSSSDDAEVFTPDHVQEDDEDKHKNSYRFVCPHAGHFQCTLTNIVFVMEGEGEVRYKTVSWDPRLLDGLGQMKSAGPLYNIDCFHGSISRLHLPHCEISEENKDGLAVAHLTGGNIAIMQPLQVTETHVMIDIRDLSIFGLIKRMIFPPSPVAAQVLVFLRPITLRQRENILDVHLLPLNVPLSEVKDQHTENTHIKTSSKCSLTPATEYSLCCQPEESTVQPETEMFECHFGPNYHPTFEVFVNVNIEEVKLSLLDKTEGKEVWLPRRIPLTDKDADPPAHKRLTESEFVKKHRDELIKRVSSVMAIADGLRTKDMIPDEMYSKVCAATTRQEKTRLLFDVLDSGGASVKTEFYSLLKDEETFLVDELESGHSGQQ</sequence>
<dbReference type="InterPro" id="IPR041075">
    <property type="entry name" value="NOD1/2_WH"/>
</dbReference>
<keyword evidence="3" id="KW-0399">Innate immunity</keyword>
<evidence type="ECO:0000259" key="11">
    <source>
        <dbReference type="PROSITE" id="PS50209"/>
    </source>
</evidence>
<dbReference type="InterPro" id="IPR007111">
    <property type="entry name" value="NACHT_NTPase"/>
</dbReference>
<keyword evidence="10" id="KW-0395">Inflammatory response</keyword>
<keyword evidence="7" id="KW-0067">ATP-binding</keyword>
<dbReference type="EMBL" id="JAWDJR010000002">
    <property type="protein sequence ID" value="KAK9980037.1"/>
    <property type="molecule type" value="Genomic_DNA"/>
</dbReference>
<dbReference type="Proteomes" id="UP001479290">
    <property type="component" value="Unassembled WGS sequence"/>
</dbReference>
<evidence type="ECO:0000259" key="13">
    <source>
        <dbReference type="PROSITE" id="PS51830"/>
    </source>
</evidence>
<comment type="caution">
    <text evidence="14">The sequence shown here is derived from an EMBL/GenBank/DDBJ whole genome shotgun (WGS) entry which is preliminary data.</text>
</comment>
<dbReference type="InterPro" id="IPR033516">
    <property type="entry name" value="CARD8/ASC/NALP1_CARD"/>
</dbReference>
<dbReference type="InterPro" id="IPR011029">
    <property type="entry name" value="DEATH-like_dom_sf"/>
</dbReference>
<dbReference type="Pfam" id="PF13553">
    <property type="entry name" value="FIIND"/>
    <property type="match status" value="1"/>
</dbReference>
<dbReference type="AlphaFoldDB" id="A0AAW2B2K0"/>
<reference evidence="14 15" key="1">
    <citation type="submission" date="2024-05" db="EMBL/GenBank/DDBJ databases">
        <title>A high-quality chromosomal-level genome assembly of Topmouth culter (Culter alburnus).</title>
        <authorList>
            <person name="Zhao H."/>
        </authorList>
    </citation>
    <scope>NUCLEOTIDE SEQUENCE [LARGE SCALE GENOMIC DNA]</scope>
    <source>
        <strain evidence="14">CATC2023</strain>
        <tissue evidence="14">Muscle</tissue>
    </source>
</reference>
<dbReference type="InterPro" id="IPR001315">
    <property type="entry name" value="CARD"/>
</dbReference>
<keyword evidence="6" id="KW-0378">Hydrolase</keyword>
<keyword evidence="8" id="KW-0832">Ubl conjugation</keyword>
<evidence type="ECO:0000313" key="14">
    <source>
        <dbReference type="EMBL" id="KAK9980037.1"/>
    </source>
</evidence>
<dbReference type="GO" id="GO:0061702">
    <property type="term" value="C:canonical inflammasome complex"/>
    <property type="evidence" value="ECO:0007669"/>
    <property type="project" value="UniProtKB-SubCell"/>
</dbReference>
<dbReference type="Pfam" id="PF17776">
    <property type="entry name" value="NLRC4_HD2"/>
    <property type="match status" value="1"/>
</dbReference>
<dbReference type="GO" id="GO:0045087">
    <property type="term" value="P:innate immune response"/>
    <property type="evidence" value="ECO:0007669"/>
    <property type="project" value="UniProtKB-KW"/>
</dbReference>
<keyword evidence="5" id="KW-0547">Nucleotide-binding</keyword>
<keyword evidence="15" id="KW-1185">Reference proteome</keyword>
<accession>A0AAW2B2K0</accession>
<dbReference type="CDD" id="cd08330">
    <property type="entry name" value="CARD_ASC_NALP1"/>
    <property type="match status" value="1"/>
</dbReference>
<dbReference type="PROSITE" id="PS51830">
    <property type="entry name" value="FIIND"/>
    <property type="match status" value="1"/>
</dbReference>
<evidence type="ECO:0000256" key="2">
    <source>
        <dbReference type="ARBA" id="ARBA00022490"/>
    </source>
</evidence>
<dbReference type="InterPro" id="IPR050637">
    <property type="entry name" value="NLRP_innate_immun_reg"/>
</dbReference>
<proteinExistence type="predicted"/>
<dbReference type="PANTHER" id="PTHR45690">
    <property type="entry name" value="NACHT, LRR AND PYD DOMAINS-CONTAINING PROTEIN 12"/>
    <property type="match status" value="1"/>
</dbReference>
<dbReference type="Pfam" id="PF23679">
    <property type="entry name" value="UPA-FIIND"/>
    <property type="match status" value="1"/>
</dbReference>
<comment type="subcellular location">
    <subcellularLocation>
        <location evidence="1">Cytoplasm</location>
        <location evidence="1">Cytosol</location>
    </subcellularLocation>
</comment>